<dbReference type="EMBL" id="KX520649">
    <property type="protein sequence ID" value="ARA73645.1"/>
    <property type="molecule type" value="Genomic_DNA"/>
</dbReference>
<proteinExistence type="predicted"/>
<organism evidence="1">
    <name type="scientific">Staphylococcus epidermidis</name>
    <dbReference type="NCBI Taxonomy" id="1282"/>
    <lineage>
        <taxon>Bacteria</taxon>
        <taxon>Bacillati</taxon>
        <taxon>Bacillota</taxon>
        <taxon>Bacilli</taxon>
        <taxon>Bacillales</taxon>
        <taxon>Staphylococcaceae</taxon>
        <taxon>Staphylococcus</taxon>
    </lineage>
</organism>
<protein>
    <submittedName>
        <fullName evidence="1">Integrase</fullName>
    </submittedName>
</protein>
<accession>A0A1V0CTG0</accession>
<sequence>MFDETLKKEFTKFKETLVTNNGSILDLSEENTEADNTDLQWFKKNINAQALPNGYCRLPVIAGPCPHANACLDCTNFCTSKQFLTEHEEHLERTKEILNRAKQNQWQRQVETNERVKNRLEQIIHSLKETN</sequence>
<name>A0A1V0CTG0_STAEP</name>
<evidence type="ECO:0000313" key="1">
    <source>
        <dbReference type="EMBL" id="ARA73645.1"/>
    </source>
</evidence>
<dbReference type="AlphaFoldDB" id="A0A1V0CTG0"/>
<geneLocation type="plasmid" evidence="1">
    <name>p14-01514</name>
</geneLocation>
<reference evidence="1" key="1">
    <citation type="submission" date="2016-07" db="EMBL/GenBank/DDBJ databases">
        <title>Emergence and control of Linezolid-resistant Staphylococcus epidermidis in an intensive care unit.</title>
        <authorList>
            <person name="Layer F."/>
            <person name="Bender J.K."/>
        </authorList>
    </citation>
    <scope>NUCLEOTIDE SEQUENCE</scope>
    <source>
        <strain evidence="1">14-01514</strain>
        <plasmid evidence="1">p14-01514</plasmid>
    </source>
</reference>
<keyword evidence="1" id="KW-0614">Plasmid</keyword>